<feature type="compositionally biased region" description="Low complexity" evidence="1">
    <location>
        <begin position="77"/>
        <end position="86"/>
    </location>
</feature>
<comment type="caution">
    <text evidence="2">The sequence shown here is derived from an EMBL/GenBank/DDBJ whole genome shotgun (WGS) entry which is preliminary data.</text>
</comment>
<proteinExistence type="predicted"/>
<name>A0A9Q0ECA5_9TELE</name>
<reference evidence="2" key="1">
    <citation type="submission" date="2022-07" db="EMBL/GenBank/DDBJ databases">
        <title>Chromosome-level genome of Muraenolepis orangiensis.</title>
        <authorList>
            <person name="Kim J."/>
        </authorList>
    </citation>
    <scope>NUCLEOTIDE SEQUENCE</scope>
    <source>
        <strain evidence="2">KU_S4_2022</strain>
        <tissue evidence="2">Muscle</tissue>
    </source>
</reference>
<organism evidence="2 3">
    <name type="scientific">Muraenolepis orangiensis</name>
    <name type="common">Patagonian moray cod</name>
    <dbReference type="NCBI Taxonomy" id="630683"/>
    <lineage>
        <taxon>Eukaryota</taxon>
        <taxon>Metazoa</taxon>
        <taxon>Chordata</taxon>
        <taxon>Craniata</taxon>
        <taxon>Vertebrata</taxon>
        <taxon>Euteleostomi</taxon>
        <taxon>Actinopterygii</taxon>
        <taxon>Neopterygii</taxon>
        <taxon>Teleostei</taxon>
        <taxon>Neoteleostei</taxon>
        <taxon>Acanthomorphata</taxon>
        <taxon>Zeiogadaria</taxon>
        <taxon>Gadariae</taxon>
        <taxon>Gadiformes</taxon>
        <taxon>Muraenolepidoidei</taxon>
        <taxon>Muraenolepididae</taxon>
        <taxon>Muraenolepis</taxon>
    </lineage>
</organism>
<protein>
    <submittedName>
        <fullName evidence="2">Uncharacterized protein</fullName>
    </submittedName>
</protein>
<evidence type="ECO:0000256" key="1">
    <source>
        <dbReference type="SAM" id="MobiDB-lite"/>
    </source>
</evidence>
<gene>
    <name evidence="2" type="ORF">NHX12_028700</name>
</gene>
<sequence length="95" mass="10933">MEMAWGHLSRCEEVGWMKVTELPCSSIHWLSCGQRAQSALWQPRFCILTQSLLLLLDSQEGFLSKRLKLSLRRTKSQPKLSRLKPSLLPPTSQPR</sequence>
<dbReference type="OrthoDB" id="9893839at2759"/>
<evidence type="ECO:0000313" key="2">
    <source>
        <dbReference type="EMBL" id="KAJ3603959.1"/>
    </source>
</evidence>
<dbReference type="EMBL" id="JANIIK010000044">
    <property type="protein sequence ID" value="KAJ3603959.1"/>
    <property type="molecule type" value="Genomic_DNA"/>
</dbReference>
<feature type="region of interest" description="Disordered" evidence="1">
    <location>
        <begin position="75"/>
        <end position="95"/>
    </location>
</feature>
<evidence type="ECO:0000313" key="3">
    <source>
        <dbReference type="Proteomes" id="UP001148018"/>
    </source>
</evidence>
<dbReference type="Proteomes" id="UP001148018">
    <property type="component" value="Unassembled WGS sequence"/>
</dbReference>
<dbReference type="AlphaFoldDB" id="A0A9Q0ECA5"/>
<keyword evidence="3" id="KW-1185">Reference proteome</keyword>
<accession>A0A9Q0ECA5</accession>